<proteinExistence type="predicted"/>
<evidence type="ECO:0000313" key="2">
    <source>
        <dbReference type="Proteomes" id="UP000027138"/>
    </source>
</evidence>
<dbReference type="Proteomes" id="UP000027138">
    <property type="component" value="Unassembled WGS sequence"/>
</dbReference>
<evidence type="ECO:0000313" key="1">
    <source>
        <dbReference type="EMBL" id="KDP44315.1"/>
    </source>
</evidence>
<protein>
    <submittedName>
        <fullName evidence="1">Uncharacterized protein</fullName>
    </submittedName>
</protein>
<dbReference type="EMBL" id="KK914254">
    <property type="protein sequence ID" value="KDP44315.1"/>
    <property type="molecule type" value="Genomic_DNA"/>
</dbReference>
<accession>A0A067LI98</accession>
<organism evidence="1 2">
    <name type="scientific">Jatropha curcas</name>
    <name type="common">Barbados nut</name>
    <dbReference type="NCBI Taxonomy" id="180498"/>
    <lineage>
        <taxon>Eukaryota</taxon>
        <taxon>Viridiplantae</taxon>
        <taxon>Streptophyta</taxon>
        <taxon>Embryophyta</taxon>
        <taxon>Tracheophyta</taxon>
        <taxon>Spermatophyta</taxon>
        <taxon>Magnoliopsida</taxon>
        <taxon>eudicotyledons</taxon>
        <taxon>Gunneridae</taxon>
        <taxon>Pentapetalae</taxon>
        <taxon>rosids</taxon>
        <taxon>fabids</taxon>
        <taxon>Malpighiales</taxon>
        <taxon>Euphorbiaceae</taxon>
        <taxon>Crotonoideae</taxon>
        <taxon>Jatropheae</taxon>
        <taxon>Jatropha</taxon>
    </lineage>
</organism>
<name>A0A067LI98_JATCU</name>
<reference evidence="1 2" key="1">
    <citation type="journal article" date="2014" name="PLoS ONE">
        <title>Global Analysis of Gene Expression Profiles in Physic Nut (Jatropha curcas L.) Seedlings Exposed to Salt Stress.</title>
        <authorList>
            <person name="Zhang L."/>
            <person name="Zhang C."/>
            <person name="Wu P."/>
            <person name="Chen Y."/>
            <person name="Li M."/>
            <person name="Jiang H."/>
            <person name="Wu G."/>
        </authorList>
    </citation>
    <scope>NUCLEOTIDE SEQUENCE [LARGE SCALE GENOMIC DNA]</scope>
    <source>
        <strain evidence="2">cv. GZQX0401</strain>
        <tissue evidence="1">Young leaves</tissue>
    </source>
</reference>
<keyword evidence="2" id="KW-1185">Reference proteome</keyword>
<sequence length="171" mass="19918">MDEMHHSSSFVDVDLKTCPGGVTVPLRHLKSERIVPVDGFNWGYFDCPSTIMKFEGRTDCTIVIVGGLCSYLGPVEDFNYGYFDRPSTITTFDRWTNCAMVIVDDFCGYLVPFDSFELIMLHFGRLSFRTKRGEIRAPHKMVSRVRHFRRLQWMNDSDNLVDPIFEMLHFR</sequence>
<dbReference type="AlphaFoldDB" id="A0A067LI98"/>
<gene>
    <name evidence="1" type="ORF">JCGZ_19182</name>
</gene>